<evidence type="ECO:0000256" key="4">
    <source>
        <dbReference type="ARBA" id="ARBA00023002"/>
    </source>
</evidence>
<keyword evidence="4" id="KW-0560">Oxidoreductase</keyword>
<proteinExistence type="inferred from homology"/>
<feature type="compositionally biased region" description="Low complexity" evidence="5">
    <location>
        <begin position="411"/>
        <end position="433"/>
    </location>
</feature>
<evidence type="ECO:0000313" key="7">
    <source>
        <dbReference type="Proteomes" id="UP001518976"/>
    </source>
</evidence>
<dbReference type="InterPro" id="IPR004554">
    <property type="entry name" value="HMG_CoA_Rdtase_eu_arc"/>
</dbReference>
<dbReference type="PANTHER" id="PTHR10572:SF24">
    <property type="entry name" value="3-HYDROXY-3-METHYLGLUTARYL-COENZYME A REDUCTASE"/>
    <property type="match status" value="1"/>
</dbReference>
<dbReference type="PRINTS" id="PR00071">
    <property type="entry name" value="HMGCOARDTASE"/>
</dbReference>
<dbReference type="PANTHER" id="PTHR10572">
    <property type="entry name" value="3-HYDROXY-3-METHYLGLUTARYL-COENZYME A REDUCTASE"/>
    <property type="match status" value="1"/>
</dbReference>
<organism evidence="6 7">
    <name type="scientific">Streptomyces spirodelae</name>
    <dbReference type="NCBI Taxonomy" id="2812904"/>
    <lineage>
        <taxon>Bacteria</taxon>
        <taxon>Bacillati</taxon>
        <taxon>Actinomycetota</taxon>
        <taxon>Actinomycetes</taxon>
        <taxon>Kitasatosporales</taxon>
        <taxon>Streptomycetaceae</taxon>
        <taxon>Streptomyces</taxon>
    </lineage>
</organism>
<reference evidence="6 7" key="1">
    <citation type="submission" date="2021-02" db="EMBL/GenBank/DDBJ databases">
        <title>Streptomyces spirodelae sp. nov., isolated from duckweed.</title>
        <authorList>
            <person name="Saimee Y."/>
            <person name="Duangmal K."/>
        </authorList>
    </citation>
    <scope>NUCLEOTIDE SEQUENCE [LARGE SCALE GENOMIC DNA]</scope>
    <source>
        <strain evidence="6 7">DW4-2</strain>
    </source>
</reference>
<evidence type="ECO:0000256" key="1">
    <source>
        <dbReference type="ARBA" id="ARBA00007661"/>
    </source>
</evidence>
<dbReference type="Pfam" id="PF00368">
    <property type="entry name" value="HMG-CoA_red"/>
    <property type="match status" value="1"/>
</dbReference>
<dbReference type="SUPFAM" id="SSF55035">
    <property type="entry name" value="NAD-binding domain of HMG-CoA reductase"/>
    <property type="match status" value="1"/>
</dbReference>
<dbReference type="PROSITE" id="PS50065">
    <property type="entry name" value="HMG_COA_REDUCTASE_4"/>
    <property type="match status" value="1"/>
</dbReference>
<sequence length="433" mass="45097">MCPTEPDPGDMSAIPERDSHTEAARRRRLDWLRTQAGAPLTPVQYMRTRAEDLVGNVENLIGAVEVPVGLAGPLVFSGTHVSGCLYAPLATTEGALVASASRGATALSQSGGVRTHAVAQVMTRAPVFQLGSLDRAAAFAEWISDRVAQLRAQAAQVSGHAALVNVRPVMTGRTVHVVFSYETGDAAGQNMTSACTWHACQWILTRFPAETATDIVRFRVEGNLSGDKKVTYHSFLNGRGTRVVAEAEVSAEVLGGVLKTTRDRLLETHRFQRGGAVHGGMVGNDICIANVIGGMFTALGQDIASVHESSLGHLELEPAGDGVRATMVLPALIVGTVGGGTRLPAQHALLDMLGCAGPGGSPRLAEIVAGFALALDLSTMSAVSADEFVAAHERLGRNRPSSTAPARTETPARGPAGRPGTAAPMGPGRCRGG</sequence>
<dbReference type="PROSITE" id="PS00318">
    <property type="entry name" value="HMG_COA_REDUCTASE_2"/>
    <property type="match status" value="1"/>
</dbReference>
<evidence type="ECO:0000256" key="2">
    <source>
        <dbReference type="ARBA" id="ARBA00012999"/>
    </source>
</evidence>
<evidence type="ECO:0000256" key="3">
    <source>
        <dbReference type="ARBA" id="ARBA00022857"/>
    </source>
</evidence>
<comment type="similarity">
    <text evidence="1">Belongs to the HMG-CoA reductase family.</text>
</comment>
<dbReference type="Gene3D" id="3.30.70.420">
    <property type="entry name" value="Hydroxymethylglutaryl-CoA reductase, class I/II, NAD/NADP-binding domain"/>
    <property type="match status" value="1"/>
</dbReference>
<dbReference type="SUPFAM" id="SSF56542">
    <property type="entry name" value="Substrate-binding domain of HMG-CoA reductase"/>
    <property type="match status" value="1"/>
</dbReference>
<dbReference type="Proteomes" id="UP001518976">
    <property type="component" value="Unassembled WGS sequence"/>
</dbReference>
<feature type="region of interest" description="Disordered" evidence="5">
    <location>
        <begin position="1"/>
        <end position="22"/>
    </location>
</feature>
<evidence type="ECO:0000313" key="6">
    <source>
        <dbReference type="EMBL" id="MBO8185367.1"/>
    </source>
</evidence>
<feature type="region of interest" description="Disordered" evidence="5">
    <location>
        <begin position="394"/>
        <end position="433"/>
    </location>
</feature>
<dbReference type="InterPro" id="IPR009029">
    <property type="entry name" value="HMG_CoA_Rdtase_sub-bd_dom_sf"/>
</dbReference>
<dbReference type="Gene3D" id="3.90.770.10">
    <property type="entry name" value="3-hydroxy-3-methylglutaryl-coenzyme A Reductase, Chain A, domain 2"/>
    <property type="match status" value="1"/>
</dbReference>
<dbReference type="InterPro" id="IPR023076">
    <property type="entry name" value="HMG_CoA_Rdtase_CS"/>
</dbReference>
<dbReference type="EMBL" id="JAFFZN010000005">
    <property type="protein sequence ID" value="MBO8185367.1"/>
    <property type="molecule type" value="Genomic_DNA"/>
</dbReference>
<accession>A0ABS3WQH5</accession>
<gene>
    <name evidence="6" type="ORF">JW592_07810</name>
</gene>
<dbReference type="InterPro" id="IPR023074">
    <property type="entry name" value="HMG_CoA_Rdtase_cat_sf"/>
</dbReference>
<dbReference type="InterPro" id="IPR009023">
    <property type="entry name" value="HMG_CoA_Rdtase_NAD(P)-bd_sf"/>
</dbReference>
<dbReference type="RefSeq" id="WP_209264186.1">
    <property type="nucleotide sequence ID" value="NZ_JAFFZN010000005.1"/>
</dbReference>
<dbReference type="InterPro" id="IPR002202">
    <property type="entry name" value="HMG_CoA_Rdtase"/>
</dbReference>
<comment type="caution">
    <text evidence="6">The sequence shown here is derived from an EMBL/GenBank/DDBJ whole genome shotgun (WGS) entry which is preliminary data.</text>
</comment>
<name>A0ABS3WQH5_9ACTN</name>
<keyword evidence="3" id="KW-0521">NADP</keyword>
<dbReference type="CDD" id="cd00643">
    <property type="entry name" value="HMG-CoA_reductase_classI"/>
    <property type="match status" value="1"/>
</dbReference>
<protein>
    <recommendedName>
        <fullName evidence="2">hydroxymethylglutaryl-CoA reductase (NADPH)</fullName>
        <ecNumber evidence="2">1.1.1.34</ecNumber>
    </recommendedName>
</protein>
<dbReference type="EC" id="1.1.1.34" evidence="2"/>
<evidence type="ECO:0000256" key="5">
    <source>
        <dbReference type="SAM" id="MobiDB-lite"/>
    </source>
</evidence>
<keyword evidence="7" id="KW-1185">Reference proteome</keyword>